<evidence type="ECO:0000313" key="3">
    <source>
        <dbReference type="EMBL" id="MYM85542.1"/>
    </source>
</evidence>
<feature type="domain" description="Transposase InsH N-terminal" evidence="1">
    <location>
        <begin position="2"/>
        <end position="84"/>
    </location>
</feature>
<reference evidence="3 4" key="1">
    <citation type="submission" date="2019-12" db="EMBL/GenBank/DDBJ databases">
        <title>Novel species isolated from a subtropical stream in China.</title>
        <authorList>
            <person name="Lu H."/>
        </authorList>
    </citation>
    <scope>NUCLEOTIDE SEQUENCE [LARGE SCALE GENOMIC DNA]</scope>
    <source>
        <strain evidence="3 4">FT50W</strain>
    </source>
</reference>
<sequence length="85" mass="9753">QVLERHVDFAALADAVDTAAPRPGRERGGRPPFPTEVMVRILLIQQLFNLSDEQMEFQLLDRLSFQRFAGLRDSSQIPDRTTIWT</sequence>
<dbReference type="PANTHER" id="PTHR35604:SF2">
    <property type="entry name" value="TRANSPOSASE INSH FOR INSERTION SEQUENCE ELEMENT IS5A-RELATED"/>
    <property type="match status" value="1"/>
</dbReference>
<gene>
    <name evidence="2" type="ORF">GTP44_26990</name>
    <name evidence="3" type="ORF">GTP44_27005</name>
</gene>
<dbReference type="AlphaFoldDB" id="A0A6L8MTZ8"/>
<protein>
    <submittedName>
        <fullName evidence="3">IS5/IS1182 family transposase</fullName>
    </submittedName>
</protein>
<evidence type="ECO:0000259" key="1">
    <source>
        <dbReference type="Pfam" id="PF05598"/>
    </source>
</evidence>
<dbReference type="PANTHER" id="PTHR35604">
    <property type="entry name" value="TRANSPOSASE INSH FOR INSERTION SEQUENCE ELEMENT IS5A-RELATED"/>
    <property type="match status" value="1"/>
</dbReference>
<proteinExistence type="predicted"/>
<name>A0A6L8MTZ8_9BURK</name>
<dbReference type="Pfam" id="PF05598">
    <property type="entry name" value="DUF772"/>
    <property type="match status" value="1"/>
</dbReference>
<dbReference type="EMBL" id="WWCP01000121">
    <property type="protein sequence ID" value="MYM85542.1"/>
    <property type="molecule type" value="Genomic_DNA"/>
</dbReference>
<dbReference type="EMBL" id="WWCP01000118">
    <property type="protein sequence ID" value="MYM85541.1"/>
    <property type="molecule type" value="Genomic_DNA"/>
</dbReference>
<comment type="caution">
    <text evidence="3">The sequence shown here is derived from an EMBL/GenBank/DDBJ whole genome shotgun (WGS) entry which is preliminary data.</text>
</comment>
<dbReference type="InterPro" id="IPR008490">
    <property type="entry name" value="Transposase_InsH_N"/>
</dbReference>
<organism evidence="3 4">
    <name type="scientific">Duganella lactea</name>
    <dbReference type="NCBI Taxonomy" id="2692173"/>
    <lineage>
        <taxon>Bacteria</taxon>
        <taxon>Pseudomonadati</taxon>
        <taxon>Pseudomonadota</taxon>
        <taxon>Betaproteobacteria</taxon>
        <taxon>Burkholderiales</taxon>
        <taxon>Oxalobacteraceae</taxon>
        <taxon>Telluria group</taxon>
        <taxon>Duganella</taxon>
    </lineage>
</organism>
<evidence type="ECO:0000313" key="4">
    <source>
        <dbReference type="Proteomes" id="UP000474565"/>
    </source>
</evidence>
<feature type="non-terminal residue" evidence="3">
    <location>
        <position position="85"/>
    </location>
</feature>
<evidence type="ECO:0000313" key="2">
    <source>
        <dbReference type="EMBL" id="MYM85541.1"/>
    </source>
</evidence>
<feature type="non-terminal residue" evidence="3">
    <location>
        <position position="1"/>
    </location>
</feature>
<dbReference type="Proteomes" id="UP000474565">
    <property type="component" value="Unassembled WGS sequence"/>
</dbReference>
<accession>A0A6L8MTZ8</accession>
<dbReference type="RefSeq" id="WP_161021813.1">
    <property type="nucleotide sequence ID" value="NZ_WWCP01000118.1"/>
</dbReference>